<dbReference type="RefSeq" id="WP_022053646.1">
    <property type="nucleotide sequence ID" value="NZ_HF998128.1"/>
</dbReference>
<keyword evidence="1" id="KW-1133">Transmembrane helix</keyword>
<comment type="caution">
    <text evidence="3">The sequence shown here is derived from an EMBL/GenBank/DDBJ whole genome shotgun (WGS) entry which is preliminary data.</text>
</comment>
<sequence length="212" mass="24193">MNTLRYALRFLLRARTYTLINLLGLAFSLACCIILLRYIHRELTVDTHCVDRENVYAVQVNVSGGVYWGSYAAYRNDSVLIAPELIETKCSFVPLENDFLVSEGHRYRCDALATDSTFFQLFSYPLIQGEKNLTDPSSVVLTQSYAREVFGSDNPVGKTITYSNGQEYVVKGVIGSPVNKTWLNFDLLLANTSSNRWRRCRWICTVLYLEQI</sequence>
<name>R5V865_9BACT</name>
<gene>
    <name evidence="3" type="ORF">BN536_01403</name>
</gene>
<keyword evidence="1" id="KW-0472">Membrane</keyword>
<evidence type="ECO:0000313" key="3">
    <source>
        <dbReference type="EMBL" id="CCZ86540.1"/>
    </source>
</evidence>
<protein>
    <recommendedName>
        <fullName evidence="2">MacB-like periplasmic core domain-containing protein</fullName>
    </recommendedName>
</protein>
<feature type="domain" description="MacB-like periplasmic core" evidence="2">
    <location>
        <begin position="18"/>
        <end position="177"/>
    </location>
</feature>
<keyword evidence="1" id="KW-0812">Transmembrane</keyword>
<reference evidence="3" key="1">
    <citation type="submission" date="2012-11" db="EMBL/GenBank/DDBJ databases">
        <title>Dependencies among metagenomic species, viruses, plasmids and units of genetic variation.</title>
        <authorList>
            <person name="Nielsen H.B."/>
            <person name="Almeida M."/>
            <person name="Juncker A.S."/>
            <person name="Rasmussen S."/>
            <person name="Li J."/>
            <person name="Sunagawa S."/>
            <person name="Plichta D."/>
            <person name="Gautier L."/>
            <person name="Le Chatelier E."/>
            <person name="Peletier E."/>
            <person name="Bonde I."/>
            <person name="Nielsen T."/>
            <person name="Manichanh C."/>
            <person name="Arumugam M."/>
            <person name="Batto J."/>
            <person name="Santos M.B.Q.D."/>
            <person name="Blom N."/>
            <person name="Borruel N."/>
            <person name="Burgdorf K.S."/>
            <person name="Boumezbeur F."/>
            <person name="Casellas F."/>
            <person name="Dore J."/>
            <person name="Guarner F."/>
            <person name="Hansen T."/>
            <person name="Hildebrand F."/>
            <person name="Kaas R.S."/>
            <person name="Kennedy S."/>
            <person name="Kristiansen K."/>
            <person name="Kultima J.R."/>
            <person name="Leonard P."/>
            <person name="Levenez F."/>
            <person name="Lund O."/>
            <person name="Moumen B."/>
            <person name="Le Paslier D."/>
            <person name="Pons N."/>
            <person name="Pedersen O."/>
            <person name="Prifti E."/>
            <person name="Qin J."/>
            <person name="Raes J."/>
            <person name="Tap J."/>
            <person name="Tims S."/>
            <person name="Ussery D.W."/>
            <person name="Yamada T."/>
            <person name="MetaHit consortium"/>
            <person name="Renault P."/>
            <person name="Sicheritz-Ponten T."/>
            <person name="Bork P."/>
            <person name="Wang J."/>
            <person name="Brunak S."/>
            <person name="Ehrlich S.D."/>
        </authorList>
    </citation>
    <scope>NUCLEOTIDE SEQUENCE [LARGE SCALE GENOMIC DNA]</scope>
</reference>
<evidence type="ECO:0000256" key="1">
    <source>
        <dbReference type="SAM" id="Phobius"/>
    </source>
</evidence>
<proteinExistence type="predicted"/>
<evidence type="ECO:0000259" key="2">
    <source>
        <dbReference type="Pfam" id="PF12704"/>
    </source>
</evidence>
<organism evidence="3 4">
    <name type="scientific">Phocaeicola plebeius CAG:211</name>
    <dbReference type="NCBI Taxonomy" id="1263052"/>
    <lineage>
        <taxon>Bacteria</taxon>
        <taxon>Pseudomonadati</taxon>
        <taxon>Bacteroidota</taxon>
        <taxon>Bacteroidia</taxon>
        <taxon>Bacteroidales</taxon>
        <taxon>Bacteroidaceae</taxon>
        <taxon>Phocaeicola</taxon>
    </lineage>
</organism>
<evidence type="ECO:0000313" key="4">
    <source>
        <dbReference type="Proteomes" id="UP000018372"/>
    </source>
</evidence>
<feature type="transmembrane region" description="Helical" evidence="1">
    <location>
        <begin position="20"/>
        <end position="39"/>
    </location>
</feature>
<dbReference type="Proteomes" id="UP000018372">
    <property type="component" value="Unassembled WGS sequence"/>
</dbReference>
<dbReference type="EMBL" id="CBAT010000041">
    <property type="protein sequence ID" value="CCZ86540.1"/>
    <property type="molecule type" value="Genomic_DNA"/>
</dbReference>
<dbReference type="InterPro" id="IPR025857">
    <property type="entry name" value="MacB_PCD"/>
</dbReference>
<dbReference type="Pfam" id="PF12704">
    <property type="entry name" value="MacB_PCD"/>
    <property type="match status" value="1"/>
</dbReference>
<accession>R5V865</accession>
<dbReference type="AlphaFoldDB" id="R5V865"/>
<dbReference type="PROSITE" id="PS51257">
    <property type="entry name" value="PROKAR_LIPOPROTEIN"/>
    <property type="match status" value="1"/>
</dbReference>